<evidence type="ECO:0000259" key="2">
    <source>
        <dbReference type="Pfam" id="PF18998"/>
    </source>
</evidence>
<dbReference type="InterPro" id="IPR051172">
    <property type="entry name" value="Chlamydia_OmcB"/>
</dbReference>
<comment type="caution">
    <text evidence="3">The sequence shown here is derived from an EMBL/GenBank/DDBJ whole genome shotgun (WGS) entry which is preliminary data.</text>
</comment>
<dbReference type="Pfam" id="PF13946">
    <property type="entry name" value="DUF4214"/>
    <property type="match status" value="1"/>
</dbReference>
<feature type="domain" description="DUF4214" evidence="1">
    <location>
        <begin position="782"/>
        <end position="843"/>
    </location>
</feature>
<name>A0A6M0JVM1_9GAMM</name>
<reference evidence="3 4" key="1">
    <citation type="submission" date="2020-02" db="EMBL/GenBank/DDBJ databases">
        <title>Genome sequences of Thiorhodococcus mannitoliphagus and Thiorhodococcus minor, purple sulfur photosynthetic bacteria in the gammaproteobacterial family, Chromatiaceae.</title>
        <authorList>
            <person name="Aviles F.A."/>
            <person name="Meyer T.E."/>
            <person name="Kyndt J.A."/>
        </authorList>
    </citation>
    <scope>NUCLEOTIDE SEQUENCE [LARGE SCALE GENOMIC DNA]</scope>
    <source>
        <strain evidence="3 4">DSM 11518</strain>
    </source>
</reference>
<accession>A0A6M0JVM1</accession>
<dbReference type="InterPro" id="IPR025282">
    <property type="entry name" value="DUF4214"/>
</dbReference>
<proteinExistence type="predicted"/>
<evidence type="ECO:0000313" key="4">
    <source>
        <dbReference type="Proteomes" id="UP000483379"/>
    </source>
</evidence>
<feature type="domain" description="Bacterial repeat" evidence="2">
    <location>
        <begin position="659"/>
        <end position="732"/>
    </location>
</feature>
<evidence type="ECO:0000259" key="1">
    <source>
        <dbReference type="Pfam" id="PF13946"/>
    </source>
</evidence>
<dbReference type="EMBL" id="JAAIJQ010000010">
    <property type="protein sequence ID" value="NEV61229.1"/>
    <property type="molecule type" value="Genomic_DNA"/>
</dbReference>
<organism evidence="3 4">
    <name type="scientific">Thiorhodococcus minor</name>
    <dbReference type="NCBI Taxonomy" id="57489"/>
    <lineage>
        <taxon>Bacteria</taxon>
        <taxon>Pseudomonadati</taxon>
        <taxon>Pseudomonadota</taxon>
        <taxon>Gammaproteobacteria</taxon>
        <taxon>Chromatiales</taxon>
        <taxon>Chromatiaceae</taxon>
        <taxon>Thiorhodococcus</taxon>
    </lineage>
</organism>
<dbReference type="PANTHER" id="PTHR34819">
    <property type="entry name" value="LARGE CYSTEINE-RICH PERIPLASMIC PROTEIN OMCB"/>
    <property type="match status" value="1"/>
</dbReference>
<dbReference type="InterPro" id="IPR044060">
    <property type="entry name" value="Bacterial_rp_domain"/>
</dbReference>
<dbReference type="Pfam" id="PF18998">
    <property type="entry name" value="Flg_new_2"/>
    <property type="match status" value="1"/>
</dbReference>
<dbReference type="Proteomes" id="UP000483379">
    <property type="component" value="Unassembled WGS sequence"/>
</dbReference>
<keyword evidence="4" id="KW-1185">Reference proteome</keyword>
<protein>
    <submittedName>
        <fullName evidence="3">DUF4214 domain-containing protein</fullName>
    </submittedName>
</protein>
<sequence length="928" mass="97074">MLLAAACLSRVALADLTLATAVTPNPVEPGESFMMALTVTNTDTFDRSDVVLSLRYPEQLSALAYRFASDGGVCAPGNVYCDPNETLAWSLGTLRAGEGRTVTVPPSVLADVPSGSAVDFARIEVTDSSGGLVSASYVLPVVADRALELAVTEAIEPVQPGGDLSYRLSYGHSKASAQVTDAELELKLPAAVSLVSASGGGIYADGYVRWALGTLGPGEGGRQEVVVAVDASVSPGTALEAQARLSAASQTDSVIRELTRVEAEAPLRLAVEAAPDPAAPDELARLALTVSNVSAFARSDVTLRLRYPLGLADLRNAYISDDGTCSAFGNAYCNPMEWATWSLGDLAAGAGVTVTLPPNIASDAMAGALVSLRPVATDSSGLHVESGRTILVGESSLELAVAEARDPVQPGDTLTLDISASNSQPSTSATGLRLELPLPPHTGLDSVSGGGLLQGDRLVWDLGALDASEVAQRRVLLTVDPAAPLGSLLASQARLTGAGRPEVRDDMVSRVASEVPLRSIIEVRDPEFAAQPGDTLDTWLTVESLSSFARSHVMLHLRYPEYLDALRNDFISDEGGCEAFGNAYCDTREWAAWTFGSFAATGLEEVDLPPVVSADVVPGSLVFFDATVSDSTARSRAEYVFPVGTIVDEPAPADAFRLQVAVSGNGTVTSAPSGILCPGACGADYLAGTAVTLAAEPGTGASFTGWSGDCVGANPTCSLDMAAARSVSASFQGGDTPVERDTPWQVAEIYIATMGYAPDNDGLQYWVDQIQTVVAWTPDTVAQSFFDQPLVQAQYPESAGFGPFIDALYRNIFGRGADSQGYDYWLAELQSGRVSRDQMINALINGGWANPSPEAQEDMQRFGNRVQVGLAFARYQAENGISYNQLSFDDQSALRQAGYDVLLNVTADAATRDAAIASIPGLLGPLAD</sequence>
<gene>
    <name evidence="3" type="ORF">G3446_04820</name>
</gene>
<evidence type="ECO:0000313" key="3">
    <source>
        <dbReference type="EMBL" id="NEV61229.1"/>
    </source>
</evidence>
<dbReference type="RefSeq" id="WP_164451275.1">
    <property type="nucleotide sequence ID" value="NZ_JAAIJQ010000010.1"/>
</dbReference>
<dbReference type="AlphaFoldDB" id="A0A6M0JVM1"/>